<evidence type="ECO:0000259" key="6">
    <source>
        <dbReference type="Pfam" id="PF01386"/>
    </source>
</evidence>
<feature type="domain" description="Large ribosomal subunit protein bL25 L25" evidence="6">
    <location>
        <begin position="7"/>
        <end position="91"/>
    </location>
</feature>
<dbReference type="NCBIfam" id="TIGR00731">
    <property type="entry name" value="bL25_bact_ctc"/>
    <property type="match status" value="1"/>
</dbReference>
<dbReference type="RefSeq" id="WP_105187321.1">
    <property type="nucleotide sequence ID" value="NZ_BAAAGO010000016.1"/>
</dbReference>
<evidence type="ECO:0000256" key="3">
    <source>
        <dbReference type="ARBA" id="ARBA00022980"/>
    </source>
</evidence>
<dbReference type="InterPro" id="IPR020056">
    <property type="entry name" value="Rbsml_bL25/Gln-tRNA_synth_N"/>
</dbReference>
<dbReference type="Gene3D" id="2.170.120.20">
    <property type="entry name" value="Ribosomal protein L25, beta domain"/>
    <property type="match status" value="1"/>
</dbReference>
<dbReference type="Pfam" id="PF01386">
    <property type="entry name" value="Ribosomal_L25p"/>
    <property type="match status" value="1"/>
</dbReference>
<dbReference type="PANTHER" id="PTHR33284">
    <property type="entry name" value="RIBOSOMAL PROTEIN L25/GLN-TRNA SYNTHETASE, ANTI-CODON-BINDING DOMAIN-CONTAINING PROTEIN"/>
    <property type="match status" value="1"/>
</dbReference>
<comment type="similarity">
    <text evidence="5">Belongs to the bacterial ribosomal protein bL25 family. CTC subfamily.</text>
</comment>
<dbReference type="InterPro" id="IPR020930">
    <property type="entry name" value="Ribosomal_uL5_bac-type"/>
</dbReference>
<keyword evidence="4 5" id="KW-0687">Ribonucleoprotein</keyword>
<protein>
    <recommendedName>
        <fullName evidence="5">Large ribosomal subunit protein bL25</fullName>
    </recommendedName>
    <alternativeName>
        <fullName evidence="5">General stress protein CTC</fullName>
    </alternativeName>
</protein>
<accession>A0A2N9JLK9</accession>
<dbReference type="OrthoDB" id="5242980at2"/>
<dbReference type="SUPFAM" id="SSF50715">
    <property type="entry name" value="Ribosomal protein L25-like"/>
    <property type="match status" value="1"/>
</dbReference>
<dbReference type="GO" id="GO:0008097">
    <property type="term" value="F:5S rRNA binding"/>
    <property type="evidence" value="ECO:0007669"/>
    <property type="project" value="InterPro"/>
</dbReference>
<comment type="subunit">
    <text evidence="5">Part of the 50S ribosomal subunit; part of the 5S rRNA/L5/L18/L25 subcomplex. Contacts the 5S rRNA. Binds to the 5S rRNA independently of L5 and L18.</text>
</comment>
<sequence length="212" mass="22023">MAEVKIAAVARTEFGKGAARRARRDGLVPAVLYGHGSDPVHVSLPGHDTLLALRVANALLSVSIDGKAAQLALPKQVQRNPVKGTVEHVDLVIVKRGEKVTVEVPLHVIGADDKADRVIVMDQQTITLEVEATNIPAAIEIDVTALGIGDSIAAKDLNLPEGAVFPGEPDDLMLSVTAAKTQEQIDAELDAAVAGDEGEAPAEAEAEAAASE</sequence>
<dbReference type="KEGG" id="mgg:MPLG2_3894"/>
<organism evidence="8 9">
    <name type="scientific">Micropruina glycogenica</name>
    <dbReference type="NCBI Taxonomy" id="75385"/>
    <lineage>
        <taxon>Bacteria</taxon>
        <taxon>Bacillati</taxon>
        <taxon>Actinomycetota</taxon>
        <taxon>Actinomycetes</taxon>
        <taxon>Propionibacteriales</taxon>
        <taxon>Nocardioidaceae</taxon>
        <taxon>Micropruina</taxon>
    </lineage>
</organism>
<evidence type="ECO:0000256" key="2">
    <source>
        <dbReference type="ARBA" id="ARBA00022884"/>
    </source>
</evidence>
<dbReference type="InterPro" id="IPR020057">
    <property type="entry name" value="Ribosomal_bL25_b-dom"/>
</dbReference>
<evidence type="ECO:0000256" key="4">
    <source>
        <dbReference type="ARBA" id="ARBA00023274"/>
    </source>
</evidence>
<evidence type="ECO:0000256" key="1">
    <source>
        <dbReference type="ARBA" id="ARBA00022730"/>
    </source>
</evidence>
<proteinExistence type="inferred from homology"/>
<dbReference type="InterPro" id="IPR029751">
    <property type="entry name" value="Ribosomal_L25_dom"/>
</dbReference>
<dbReference type="GO" id="GO:0006412">
    <property type="term" value="P:translation"/>
    <property type="evidence" value="ECO:0007669"/>
    <property type="project" value="UniProtKB-UniRule"/>
</dbReference>
<keyword evidence="2 5" id="KW-0694">RNA-binding</keyword>
<evidence type="ECO:0000313" key="9">
    <source>
        <dbReference type="Proteomes" id="UP000238164"/>
    </source>
</evidence>
<dbReference type="Pfam" id="PF14693">
    <property type="entry name" value="Ribosomal_TL5_C"/>
    <property type="match status" value="1"/>
</dbReference>
<dbReference type="EMBL" id="LT985188">
    <property type="protein sequence ID" value="SPD88924.1"/>
    <property type="molecule type" value="Genomic_DNA"/>
</dbReference>
<name>A0A2N9JLK9_9ACTN</name>
<dbReference type="Gene3D" id="2.40.240.10">
    <property type="entry name" value="Ribosomal Protein L25, Chain P"/>
    <property type="match status" value="1"/>
</dbReference>
<evidence type="ECO:0000259" key="7">
    <source>
        <dbReference type="Pfam" id="PF14693"/>
    </source>
</evidence>
<dbReference type="AlphaFoldDB" id="A0A2N9JLK9"/>
<comment type="function">
    <text evidence="5">This is one of the proteins that binds to the 5S RNA in the ribosome where it forms part of the central protuberance.</text>
</comment>
<dbReference type="GO" id="GO:0022625">
    <property type="term" value="C:cytosolic large ribosomal subunit"/>
    <property type="evidence" value="ECO:0007669"/>
    <property type="project" value="TreeGrafter"/>
</dbReference>
<dbReference type="HAMAP" id="MF_01334">
    <property type="entry name" value="Ribosomal_bL25_CTC"/>
    <property type="match status" value="1"/>
</dbReference>
<keyword evidence="3 5" id="KW-0689">Ribosomal protein</keyword>
<dbReference type="CDD" id="cd00495">
    <property type="entry name" value="Ribosomal_L25_TL5_CTC"/>
    <property type="match status" value="1"/>
</dbReference>
<reference evidence="8 9" key="1">
    <citation type="submission" date="2018-02" db="EMBL/GenBank/DDBJ databases">
        <authorList>
            <person name="Cohen D.B."/>
            <person name="Kent A.D."/>
        </authorList>
    </citation>
    <scope>NUCLEOTIDE SEQUENCE [LARGE SCALE GENOMIC DNA]</scope>
    <source>
        <strain evidence="8">1</strain>
    </source>
</reference>
<dbReference type="GO" id="GO:0003735">
    <property type="term" value="F:structural constituent of ribosome"/>
    <property type="evidence" value="ECO:0007669"/>
    <property type="project" value="InterPro"/>
</dbReference>
<keyword evidence="1 5" id="KW-0699">rRNA-binding</keyword>
<dbReference type="PANTHER" id="PTHR33284:SF1">
    <property type="entry name" value="RIBOSOMAL PROTEIN L25_GLN-TRNA SYNTHETASE, ANTI-CODON-BINDING DOMAIN-CONTAINING PROTEIN"/>
    <property type="match status" value="1"/>
</dbReference>
<dbReference type="InterPro" id="IPR011035">
    <property type="entry name" value="Ribosomal_bL25/Gln-tRNA_synth"/>
</dbReference>
<dbReference type="InterPro" id="IPR001021">
    <property type="entry name" value="Ribosomal_bL25_long"/>
</dbReference>
<dbReference type="NCBIfam" id="NF004131">
    <property type="entry name" value="PRK05618.2-1"/>
    <property type="match status" value="1"/>
</dbReference>
<evidence type="ECO:0000256" key="5">
    <source>
        <dbReference type="HAMAP-Rule" id="MF_01334"/>
    </source>
</evidence>
<keyword evidence="9" id="KW-1185">Reference proteome</keyword>
<evidence type="ECO:0000313" key="8">
    <source>
        <dbReference type="EMBL" id="SPD88924.1"/>
    </source>
</evidence>
<gene>
    <name evidence="5 8" type="primary">rplY</name>
    <name evidence="5" type="synonym">ctc</name>
    <name evidence="8" type="ORF">MPLG2_3894</name>
</gene>
<dbReference type="Proteomes" id="UP000238164">
    <property type="component" value="Chromosome 1"/>
</dbReference>
<feature type="domain" description="Large ribosomal subunit protein bL25 beta" evidence="7">
    <location>
        <begin position="99"/>
        <end position="179"/>
    </location>
</feature>
<dbReference type="InterPro" id="IPR037121">
    <property type="entry name" value="Ribosomal_bL25_C"/>
</dbReference>